<dbReference type="RefSeq" id="XP_045283112.1">
    <property type="nucleotide sequence ID" value="XM_045436124.1"/>
</dbReference>
<gene>
    <name evidence="2" type="ORF">HCBG_09075</name>
</gene>
<dbReference type="AlphaFoldDB" id="C0P0Z5"/>
<evidence type="ECO:0000313" key="3">
    <source>
        <dbReference type="Proteomes" id="UP000001631"/>
    </source>
</evidence>
<dbReference type="Proteomes" id="UP000001631">
    <property type="component" value="Unassembled WGS sequence"/>
</dbReference>
<evidence type="ECO:0000313" key="2">
    <source>
        <dbReference type="EMBL" id="EEH02631.1"/>
    </source>
</evidence>
<keyword evidence="3" id="KW-1185">Reference proteome</keyword>
<reference evidence="2" key="1">
    <citation type="submission" date="2009-02" db="EMBL/GenBank/DDBJ databases">
        <title>The Genome Sequence of Ajellomyces capsulatus strain G186AR.</title>
        <authorList>
            <consortium name="The Broad Institute Genome Sequencing Platform"/>
            <person name="Champion M."/>
            <person name="Cuomo C."/>
            <person name="Ma L.-J."/>
            <person name="Henn M.R."/>
            <person name="Sil A."/>
            <person name="Goldman B."/>
            <person name="Young S.K."/>
            <person name="Kodira C.D."/>
            <person name="Zeng Q."/>
            <person name="Koehrsen M."/>
            <person name="Alvarado L."/>
            <person name="Berlin A."/>
            <person name="Borenstein D."/>
            <person name="Chen Z."/>
            <person name="Engels R."/>
            <person name="Freedman E."/>
            <person name="Gellesch M."/>
            <person name="Goldberg J."/>
            <person name="Griggs A."/>
            <person name="Gujja S."/>
            <person name="Heiman D."/>
            <person name="Hepburn T."/>
            <person name="Howarth C."/>
            <person name="Jen D."/>
            <person name="Larson L."/>
            <person name="Lewis B."/>
            <person name="Mehta T."/>
            <person name="Park D."/>
            <person name="Pearson M."/>
            <person name="Roberts A."/>
            <person name="Saif S."/>
            <person name="Shea T."/>
            <person name="Shenoy N."/>
            <person name="Sisk P."/>
            <person name="Stolte C."/>
            <person name="Sykes S."/>
            <person name="Walk T."/>
            <person name="White J."/>
            <person name="Yandava C."/>
            <person name="Klein B."/>
            <person name="McEwen J.G."/>
            <person name="Puccia R."/>
            <person name="Goldman G.H."/>
            <person name="Felipe M.S."/>
            <person name="Nino-Vega G."/>
            <person name="San-Blas G."/>
            <person name="Taylor J."/>
            <person name="Mendoza L."/>
            <person name="Galagan J."/>
            <person name="Nusbaum C."/>
            <person name="Birren B."/>
        </authorList>
    </citation>
    <scope>NUCLEOTIDE SEQUENCE</scope>
    <source>
        <strain evidence="2">G186AR</strain>
    </source>
</reference>
<feature type="region of interest" description="Disordered" evidence="1">
    <location>
        <begin position="40"/>
        <end position="69"/>
    </location>
</feature>
<dbReference type="EMBL" id="GG663383">
    <property type="protein sequence ID" value="EEH02631.1"/>
    <property type="molecule type" value="Genomic_DNA"/>
</dbReference>
<proteinExistence type="predicted"/>
<sequence length="196" mass="21465">MYEDIVSDLEALETTHMDCVNPGIISTPWRVVGTYEDSFEYTRPPPSEEKMNGDVLSSRSHSEGLPSSQYNKQRSLLTIDIFSSPKKLISNLDSSNILITWLKSLHSSIKSLSISFPNCLPADSYKGAIDNITTKGGPNGVSNLAENAKLFKVEKTSLKGVTEHVAHASTKQLGKTGVHTLYAVIHVLISILSLVY</sequence>
<organism evidence="2 3">
    <name type="scientific">Ajellomyces capsulatus (strain G186AR / H82 / ATCC MYA-2454 / RMSCC 2432)</name>
    <name type="common">Darling's disease fungus</name>
    <name type="synonym">Histoplasma capsulatum</name>
    <dbReference type="NCBI Taxonomy" id="447093"/>
    <lineage>
        <taxon>Eukaryota</taxon>
        <taxon>Fungi</taxon>
        <taxon>Dikarya</taxon>
        <taxon>Ascomycota</taxon>
        <taxon>Pezizomycotina</taxon>
        <taxon>Eurotiomycetes</taxon>
        <taxon>Eurotiomycetidae</taxon>
        <taxon>Onygenales</taxon>
        <taxon>Ajellomycetaceae</taxon>
        <taxon>Histoplasma</taxon>
    </lineage>
</organism>
<feature type="compositionally biased region" description="Polar residues" evidence="1">
    <location>
        <begin position="55"/>
        <end position="69"/>
    </location>
</feature>
<name>C0P0Z5_AJECG</name>
<dbReference type="InParanoid" id="C0P0Z5"/>
<evidence type="ECO:0000256" key="1">
    <source>
        <dbReference type="SAM" id="MobiDB-lite"/>
    </source>
</evidence>
<accession>C0P0Z5</accession>
<dbReference type="HOGENOM" id="CLU_1389854_0_0_1"/>
<protein>
    <submittedName>
        <fullName evidence="2">Uncharacterized protein</fullName>
    </submittedName>
</protein>
<dbReference type="GeneID" id="69042091"/>